<protein>
    <submittedName>
        <fullName evidence="5">Claspin isoform 4-like</fullName>
    </submittedName>
</protein>
<feature type="region of interest" description="Disordered" evidence="4">
    <location>
        <begin position="45"/>
        <end position="139"/>
    </location>
</feature>
<feature type="compositionally biased region" description="Basic and acidic residues" evidence="4">
    <location>
        <begin position="118"/>
        <end position="139"/>
    </location>
</feature>
<feature type="region of interest" description="Disordered" evidence="4">
    <location>
        <begin position="772"/>
        <end position="795"/>
    </location>
</feature>
<feature type="region of interest" description="Disordered" evidence="4">
    <location>
        <begin position="918"/>
        <end position="961"/>
    </location>
</feature>
<comment type="subcellular location">
    <subcellularLocation>
        <location evidence="1">Nucleus</location>
    </subcellularLocation>
</comment>
<dbReference type="GO" id="GO:0010997">
    <property type="term" value="F:anaphase-promoting complex binding"/>
    <property type="evidence" value="ECO:0007669"/>
    <property type="project" value="TreeGrafter"/>
</dbReference>
<dbReference type="GO" id="GO:0005634">
    <property type="term" value="C:nucleus"/>
    <property type="evidence" value="ECO:0007669"/>
    <property type="project" value="UniProtKB-SubCell"/>
</dbReference>
<dbReference type="OrthoDB" id="6366884at2759"/>
<feature type="region of interest" description="Disordered" evidence="4">
    <location>
        <begin position="161"/>
        <end position="352"/>
    </location>
</feature>
<dbReference type="InParanoid" id="A0A1V9XHD8"/>
<feature type="compositionally biased region" description="Acidic residues" evidence="4">
    <location>
        <begin position="779"/>
        <end position="794"/>
    </location>
</feature>
<sequence>MEDVEQDTLVLRIDTEESNEHGACWATTPVEKRVPPTQMSCISAVGSEYTESQITRERDSLSHSTSEEMRAEEKDKPRENDATAEEVSLPTARDTQENLLKNGSDLGSQGKFDNVNESETRADIGQTQREEAKQEAVEHSLECNDMLYEAFEVKEMDRSFVHAESSDEDKRLQKPLAEAGDESPPETGGGSARALNESAVSEENGHSDDDDDNRSSSKDDSSEENEELKEAMADEESDRFSKGFEISLPYKKPEQLSLQEFLARRRSKRASAAQQQLLGQQALTENHPKVEAADEPGQDQEELQGTDPLLNKPDAGTQPNTEDPPPSKRKSKLHEEILKAAAKVTPQLSRDNIIDASVDQLIQRAVTMNRSTEDSDKSKNPAPGTQLNDLKAQLKAKIIEQRRRIRDAFLERAARASDEEEQADLENKDIADEKEDIDGDGGSEAAGDDDELAEAEADAETGSEDNDEDSDIEAMALKRSRSQKRNRGKHKAIAIEEGDDEENSLVQATQDEELKLCLDDDEEDARFMHLSQTQKPKTQPRRNSAKKSQQLSTELFADDLGSGTAHGAVDEDLLALCSGKFATETASNDDDDEAEDFQDDNDGDEAAGDEEEDDPNDDSEDGAEGVDVEAQEEDDEELNAYRKSLRIENGEDVEDDDEMEEENETGVAPRHASDFFEGEAELSGSDVGSDDEDGDGMTEQEKRQLLKDLISENPEISDEQLQEQVKRLHFKYVHADDQRELRMYKEMLLADGDLHSDGPGRERRFRWTNLSNDFVGGNADEDGSDGGDEEEIEEEAKWKARRLELEKQKNTNQQSVDCVDGRVVKPSIVDESKGMRFDEDLSISRVLRDANKSLKIAHPRKSQDTPARRAVIGGFLNMTNSVLEKIADKVKSTSAKEKEGSQTTKNFVFCSVDKKLHEAGNSNSGKRPCTDAASASGPTLKRAKVEAGSSKRPTQSIFNRF</sequence>
<keyword evidence="3" id="KW-0539">Nucleus</keyword>
<dbReference type="STRING" id="418985.A0A1V9XHD8"/>
<evidence type="ECO:0000256" key="3">
    <source>
        <dbReference type="ARBA" id="ARBA00023242"/>
    </source>
</evidence>
<feature type="region of interest" description="Disordered" evidence="4">
    <location>
        <begin position="412"/>
        <end position="505"/>
    </location>
</feature>
<feature type="compositionally biased region" description="Basic and acidic residues" evidence="4">
    <location>
        <begin position="203"/>
        <end position="220"/>
    </location>
</feature>
<feature type="compositionally biased region" description="Acidic residues" evidence="4">
    <location>
        <begin position="688"/>
        <end position="698"/>
    </location>
</feature>
<evidence type="ECO:0000313" key="6">
    <source>
        <dbReference type="Proteomes" id="UP000192247"/>
    </source>
</evidence>
<accession>A0A1V9XHD8</accession>
<evidence type="ECO:0000256" key="1">
    <source>
        <dbReference type="ARBA" id="ARBA00004123"/>
    </source>
</evidence>
<dbReference type="Proteomes" id="UP000192247">
    <property type="component" value="Unassembled WGS sequence"/>
</dbReference>
<feature type="compositionally biased region" description="Basic and acidic residues" evidence="4">
    <location>
        <begin position="699"/>
        <end position="710"/>
    </location>
</feature>
<evidence type="ECO:0000256" key="2">
    <source>
        <dbReference type="ARBA" id="ARBA00022553"/>
    </source>
</evidence>
<dbReference type="PANTHER" id="PTHR14396">
    <property type="entry name" value="CLASPIN"/>
    <property type="match status" value="1"/>
</dbReference>
<feature type="compositionally biased region" description="Acidic residues" evidence="4">
    <location>
        <begin position="293"/>
        <end position="304"/>
    </location>
</feature>
<feature type="compositionally biased region" description="Acidic residues" evidence="4">
    <location>
        <begin position="432"/>
        <end position="472"/>
    </location>
</feature>
<comment type="caution">
    <text evidence="5">The sequence shown here is derived from an EMBL/GenBank/DDBJ whole genome shotgun (WGS) entry which is preliminary data.</text>
</comment>
<feature type="region of interest" description="Disordered" evidence="4">
    <location>
        <begin position="525"/>
        <end position="555"/>
    </location>
</feature>
<dbReference type="GO" id="GO:0007095">
    <property type="term" value="P:mitotic G2 DNA damage checkpoint signaling"/>
    <property type="evidence" value="ECO:0007669"/>
    <property type="project" value="TreeGrafter"/>
</dbReference>
<evidence type="ECO:0000256" key="4">
    <source>
        <dbReference type="SAM" id="MobiDB-lite"/>
    </source>
</evidence>
<feature type="compositionally biased region" description="Low complexity" evidence="4">
    <location>
        <begin position="270"/>
        <end position="283"/>
    </location>
</feature>
<reference evidence="5 6" key="1">
    <citation type="journal article" date="2017" name="Gigascience">
        <title>Draft genome of the honey bee ectoparasitic mite, Tropilaelaps mercedesae, is shaped by the parasitic life history.</title>
        <authorList>
            <person name="Dong X."/>
            <person name="Armstrong S.D."/>
            <person name="Xia D."/>
            <person name="Makepeace B.L."/>
            <person name="Darby A.C."/>
            <person name="Kadowaki T."/>
        </authorList>
    </citation>
    <scope>NUCLEOTIDE SEQUENCE [LARGE SCALE GENOMIC DNA]</scope>
    <source>
        <strain evidence="5">Wuxi-XJTLU</strain>
    </source>
</reference>
<feature type="compositionally biased region" description="Basic and acidic residues" evidence="4">
    <location>
        <begin position="161"/>
        <end position="172"/>
    </location>
</feature>
<proteinExistence type="predicted"/>
<feature type="compositionally biased region" description="Polar residues" evidence="4">
    <location>
        <begin position="951"/>
        <end position="961"/>
    </location>
</feature>
<feature type="compositionally biased region" description="Basic and acidic residues" evidence="4">
    <location>
        <begin position="228"/>
        <end position="242"/>
    </location>
</feature>
<dbReference type="AlphaFoldDB" id="A0A1V9XHD8"/>
<feature type="compositionally biased region" description="Acidic residues" evidence="4">
    <location>
        <begin position="650"/>
        <end position="664"/>
    </location>
</feature>
<dbReference type="EMBL" id="MNPL01010954">
    <property type="protein sequence ID" value="OQR72841.1"/>
    <property type="molecule type" value="Genomic_DNA"/>
</dbReference>
<feature type="compositionally biased region" description="Acidic residues" evidence="4">
    <location>
        <begin position="587"/>
        <end position="638"/>
    </location>
</feature>
<name>A0A1V9XHD8_9ACAR</name>
<dbReference type="InterPro" id="IPR024146">
    <property type="entry name" value="Claspin"/>
</dbReference>
<feature type="compositionally biased region" description="Polar residues" evidence="4">
    <location>
        <begin position="97"/>
        <end position="107"/>
    </location>
</feature>
<dbReference type="GO" id="GO:0033314">
    <property type="term" value="P:mitotic DNA replication checkpoint signaling"/>
    <property type="evidence" value="ECO:0007669"/>
    <property type="project" value="TreeGrafter"/>
</dbReference>
<evidence type="ECO:0000313" key="5">
    <source>
        <dbReference type="EMBL" id="OQR72841.1"/>
    </source>
</evidence>
<keyword evidence="6" id="KW-1185">Reference proteome</keyword>
<keyword evidence="2" id="KW-0597">Phosphoprotein</keyword>
<gene>
    <name evidence="5" type="ORF">BIW11_01229</name>
</gene>
<feature type="region of interest" description="Disordered" evidence="4">
    <location>
        <begin position="367"/>
        <end position="390"/>
    </location>
</feature>
<feature type="compositionally biased region" description="Basic and acidic residues" evidence="4">
    <location>
        <begin position="54"/>
        <end position="81"/>
    </location>
</feature>
<feature type="region of interest" description="Disordered" evidence="4">
    <location>
        <begin position="584"/>
        <end position="716"/>
    </location>
</feature>
<feature type="compositionally biased region" description="Basic residues" evidence="4">
    <location>
        <begin position="478"/>
        <end position="492"/>
    </location>
</feature>
<dbReference type="PANTHER" id="PTHR14396:SF10">
    <property type="entry name" value="CLASPIN"/>
    <property type="match status" value="1"/>
</dbReference>
<organism evidence="5 6">
    <name type="scientific">Tropilaelaps mercedesae</name>
    <dbReference type="NCBI Taxonomy" id="418985"/>
    <lineage>
        <taxon>Eukaryota</taxon>
        <taxon>Metazoa</taxon>
        <taxon>Ecdysozoa</taxon>
        <taxon>Arthropoda</taxon>
        <taxon>Chelicerata</taxon>
        <taxon>Arachnida</taxon>
        <taxon>Acari</taxon>
        <taxon>Parasitiformes</taxon>
        <taxon>Mesostigmata</taxon>
        <taxon>Gamasina</taxon>
        <taxon>Dermanyssoidea</taxon>
        <taxon>Laelapidae</taxon>
        <taxon>Tropilaelaps</taxon>
    </lineage>
</organism>